<accession>A0A2C5XQ06</accession>
<proteinExistence type="predicted"/>
<evidence type="ECO:0000313" key="2">
    <source>
        <dbReference type="Proteomes" id="UP000226431"/>
    </source>
</evidence>
<comment type="caution">
    <text evidence="1">The sequence shown here is derived from an EMBL/GenBank/DDBJ whole genome shotgun (WGS) entry which is preliminary data.</text>
</comment>
<dbReference type="EMBL" id="NJES01001091">
    <property type="protein sequence ID" value="PHH67988.1"/>
    <property type="molecule type" value="Genomic_DNA"/>
</dbReference>
<name>A0A2C5XQ06_9HYPO</name>
<gene>
    <name evidence="1" type="ORF">CDD80_336</name>
</gene>
<reference evidence="1 2" key="1">
    <citation type="submission" date="2017-06" db="EMBL/GenBank/DDBJ databases">
        <title>Ant-infecting Ophiocordyceps genomes reveal a high diversity of potential behavioral manipulation genes and a possible major role for enterotoxins.</title>
        <authorList>
            <person name="De Bekker C."/>
            <person name="Evans H.C."/>
            <person name="Brachmann A."/>
            <person name="Hughes D.P."/>
        </authorList>
    </citation>
    <scope>NUCLEOTIDE SEQUENCE [LARGE SCALE GENOMIC DNA]</scope>
    <source>
        <strain evidence="1 2">Map16</strain>
    </source>
</reference>
<evidence type="ECO:0000313" key="1">
    <source>
        <dbReference type="EMBL" id="PHH67988.1"/>
    </source>
</evidence>
<dbReference type="AlphaFoldDB" id="A0A2C5XQ06"/>
<dbReference type="Proteomes" id="UP000226431">
    <property type="component" value="Unassembled WGS sequence"/>
</dbReference>
<protein>
    <submittedName>
        <fullName evidence="1">Uncharacterized protein</fullName>
    </submittedName>
</protein>
<organism evidence="1 2">
    <name type="scientific">Ophiocordyceps camponoti-rufipedis</name>
    <dbReference type="NCBI Taxonomy" id="2004952"/>
    <lineage>
        <taxon>Eukaryota</taxon>
        <taxon>Fungi</taxon>
        <taxon>Dikarya</taxon>
        <taxon>Ascomycota</taxon>
        <taxon>Pezizomycotina</taxon>
        <taxon>Sordariomycetes</taxon>
        <taxon>Hypocreomycetidae</taxon>
        <taxon>Hypocreales</taxon>
        <taxon>Ophiocordycipitaceae</taxon>
        <taxon>Ophiocordyceps</taxon>
    </lineage>
</organism>
<keyword evidence="2" id="KW-1185">Reference proteome</keyword>
<sequence>MGGYGVNRRHLISRFKGGLGASRRYSSRRHLISRFKGGLGASRRYISLKVQGWVRGKQETKIKALDTSRRYKLWVDLDRGRRVLRGLDCGGRTSLKISTAGRESFNPGLVDRQGPDSGLRGLKQDASRHWRLMTRFNRTKASRRARIKIRAGMDRPDSIGYRAGEETRLEDKISGPRGVDKMILQTRIS</sequence>